<dbReference type="GO" id="GO:0005576">
    <property type="term" value="C:extracellular region"/>
    <property type="evidence" value="ECO:0007669"/>
    <property type="project" value="TreeGrafter"/>
</dbReference>
<dbReference type="GO" id="GO:0009986">
    <property type="term" value="C:cell surface"/>
    <property type="evidence" value="ECO:0007669"/>
    <property type="project" value="TreeGrafter"/>
</dbReference>
<proteinExistence type="inferred from homology"/>
<accession>A0A9P4JNN5</accession>
<dbReference type="AlphaFoldDB" id="A0A9P4JNN5"/>
<feature type="compositionally biased region" description="Low complexity" evidence="13">
    <location>
        <begin position="246"/>
        <end position="262"/>
    </location>
</feature>
<evidence type="ECO:0000256" key="14">
    <source>
        <dbReference type="SAM" id="SignalP"/>
    </source>
</evidence>
<protein>
    <recommendedName>
        <fullName evidence="9">Probable beta-glucosidase btgE</fullName>
    </recommendedName>
    <alternativeName>
        <fullName evidence="10">Beta-D-glucoside glucohydrolase btgE</fullName>
    </alternativeName>
    <alternativeName>
        <fullName evidence="12">Cellobiase btgE</fullName>
    </alternativeName>
    <alternativeName>
        <fullName evidence="11">Gentiobiase btgE</fullName>
    </alternativeName>
</protein>
<comment type="subcellular location">
    <subcellularLocation>
        <location evidence="1">Secreted</location>
        <location evidence="1">Cell wall</location>
    </subcellularLocation>
</comment>
<keyword evidence="5 14" id="KW-0732">Signal</keyword>
<dbReference type="GO" id="GO:0009277">
    <property type="term" value="C:fungal-type cell wall"/>
    <property type="evidence" value="ECO:0007669"/>
    <property type="project" value="TreeGrafter"/>
</dbReference>
<dbReference type="PANTHER" id="PTHR16631:SF24">
    <property type="entry name" value="FAMILY 17 GLUCOSIDASE SCW11-RELATED"/>
    <property type="match status" value="1"/>
</dbReference>
<dbReference type="SUPFAM" id="SSF51445">
    <property type="entry name" value="(Trans)glycosidases"/>
    <property type="match status" value="1"/>
</dbReference>
<evidence type="ECO:0000313" key="15">
    <source>
        <dbReference type="EMBL" id="KAF2202863.1"/>
    </source>
</evidence>
<organism evidence="15 16">
    <name type="scientific">Delitschia confertaspora ATCC 74209</name>
    <dbReference type="NCBI Taxonomy" id="1513339"/>
    <lineage>
        <taxon>Eukaryota</taxon>
        <taxon>Fungi</taxon>
        <taxon>Dikarya</taxon>
        <taxon>Ascomycota</taxon>
        <taxon>Pezizomycotina</taxon>
        <taxon>Dothideomycetes</taxon>
        <taxon>Pleosporomycetidae</taxon>
        <taxon>Pleosporales</taxon>
        <taxon>Delitschiaceae</taxon>
        <taxon>Delitschia</taxon>
    </lineage>
</organism>
<evidence type="ECO:0000256" key="9">
    <source>
        <dbReference type="ARBA" id="ARBA00039284"/>
    </source>
</evidence>
<dbReference type="InterPro" id="IPR017853">
    <property type="entry name" value="GH"/>
</dbReference>
<keyword evidence="3" id="KW-0134">Cell wall</keyword>
<dbReference type="GO" id="GO:0042973">
    <property type="term" value="F:glucan endo-1,3-beta-D-glucosidase activity"/>
    <property type="evidence" value="ECO:0007669"/>
    <property type="project" value="TreeGrafter"/>
</dbReference>
<evidence type="ECO:0000256" key="6">
    <source>
        <dbReference type="ARBA" id="ARBA00022801"/>
    </source>
</evidence>
<name>A0A9P4JNN5_9PLEO</name>
<keyword evidence="6 15" id="KW-0378">Hydrolase</keyword>
<keyword evidence="16" id="KW-1185">Reference proteome</keyword>
<comment type="similarity">
    <text evidence="2">Belongs to the glycosyl hydrolase 17 family.</text>
</comment>
<evidence type="ECO:0000256" key="3">
    <source>
        <dbReference type="ARBA" id="ARBA00022512"/>
    </source>
</evidence>
<evidence type="ECO:0000256" key="4">
    <source>
        <dbReference type="ARBA" id="ARBA00022525"/>
    </source>
</evidence>
<evidence type="ECO:0000256" key="2">
    <source>
        <dbReference type="ARBA" id="ARBA00008773"/>
    </source>
</evidence>
<comment type="caution">
    <text evidence="15">The sequence shown here is derived from an EMBL/GenBank/DDBJ whole genome shotgun (WGS) entry which is preliminary data.</text>
</comment>
<evidence type="ECO:0000256" key="1">
    <source>
        <dbReference type="ARBA" id="ARBA00004191"/>
    </source>
</evidence>
<dbReference type="Proteomes" id="UP000799536">
    <property type="component" value="Unassembled WGS sequence"/>
</dbReference>
<dbReference type="PANTHER" id="PTHR16631">
    <property type="entry name" value="GLUCAN 1,3-BETA-GLUCOSIDASE"/>
    <property type="match status" value="1"/>
</dbReference>
<dbReference type="InterPro" id="IPR050732">
    <property type="entry name" value="Beta-glucan_modifiers"/>
</dbReference>
<evidence type="ECO:0000256" key="5">
    <source>
        <dbReference type="ARBA" id="ARBA00022729"/>
    </source>
</evidence>
<dbReference type="EMBL" id="ML993921">
    <property type="protein sequence ID" value="KAF2202863.1"/>
    <property type="molecule type" value="Genomic_DNA"/>
</dbReference>
<comment type="function">
    <text evidence="8">Beta-glucosidases are one of a number of cellulolytic enzymes involved in the degradation of cellulosic biomass. Catalyzes the last step releasing glucose from the inhibitory cellobiose.</text>
</comment>
<feature type="chain" id="PRO_5040340353" description="Probable beta-glucosidase btgE" evidence="14">
    <location>
        <begin position="20"/>
        <end position="598"/>
    </location>
</feature>
<dbReference type="GO" id="GO:0071555">
    <property type="term" value="P:cell wall organization"/>
    <property type="evidence" value="ECO:0007669"/>
    <property type="project" value="TreeGrafter"/>
</dbReference>
<feature type="signal peptide" evidence="14">
    <location>
        <begin position="1"/>
        <end position="19"/>
    </location>
</feature>
<dbReference type="Gene3D" id="3.20.20.80">
    <property type="entry name" value="Glycosidases"/>
    <property type="match status" value="2"/>
</dbReference>
<gene>
    <name evidence="15" type="ORF">GQ43DRAFT_430367</name>
</gene>
<feature type="region of interest" description="Disordered" evidence="13">
    <location>
        <begin position="235"/>
        <end position="281"/>
    </location>
</feature>
<reference evidence="15" key="1">
    <citation type="journal article" date="2020" name="Stud. Mycol.">
        <title>101 Dothideomycetes genomes: a test case for predicting lifestyles and emergence of pathogens.</title>
        <authorList>
            <person name="Haridas S."/>
            <person name="Albert R."/>
            <person name="Binder M."/>
            <person name="Bloem J."/>
            <person name="Labutti K."/>
            <person name="Salamov A."/>
            <person name="Andreopoulos B."/>
            <person name="Baker S."/>
            <person name="Barry K."/>
            <person name="Bills G."/>
            <person name="Bluhm B."/>
            <person name="Cannon C."/>
            <person name="Castanera R."/>
            <person name="Culley D."/>
            <person name="Daum C."/>
            <person name="Ezra D."/>
            <person name="Gonzalez J."/>
            <person name="Henrissat B."/>
            <person name="Kuo A."/>
            <person name="Liang C."/>
            <person name="Lipzen A."/>
            <person name="Lutzoni F."/>
            <person name="Magnuson J."/>
            <person name="Mondo S."/>
            <person name="Nolan M."/>
            <person name="Ohm R."/>
            <person name="Pangilinan J."/>
            <person name="Park H.-J."/>
            <person name="Ramirez L."/>
            <person name="Alfaro M."/>
            <person name="Sun H."/>
            <person name="Tritt A."/>
            <person name="Yoshinaga Y."/>
            <person name="Zwiers L.-H."/>
            <person name="Turgeon B."/>
            <person name="Goodwin S."/>
            <person name="Spatafora J."/>
            <person name="Crous P."/>
            <person name="Grigoriev I."/>
        </authorList>
    </citation>
    <scope>NUCLEOTIDE SEQUENCE</scope>
    <source>
        <strain evidence="15">ATCC 74209</strain>
    </source>
</reference>
<evidence type="ECO:0000313" key="16">
    <source>
        <dbReference type="Proteomes" id="UP000799536"/>
    </source>
</evidence>
<dbReference type="OrthoDB" id="4082933at2759"/>
<evidence type="ECO:0000256" key="10">
    <source>
        <dbReference type="ARBA" id="ARBA00041495"/>
    </source>
</evidence>
<evidence type="ECO:0000256" key="11">
    <source>
        <dbReference type="ARBA" id="ARBA00041516"/>
    </source>
</evidence>
<sequence length="598" mass="62639">MKGAVFAASAASLLGSAVAGHARHQAMHLRRGTGGYAYPTGGQYEEVCSVYTTTITGEGGLVPAPTAPAVNTSVVVPVSPVPTPVEVSTSYVVPYPTADVSTCETPGTYTFPAKTTTVSQTTTVCGPTTTVVPSGTHTYGGVTTSVVTATTIVCPYATEKTEGGVKTSVIETTTYVCPSGGEYTIAPTTTYVSESTTLVYPTISVFVPGTYTHPAKTVTVTKTSEVYVCPYETSKVPEAPKPTSEAPKPTTPAYSAPAYEAPAPSPAPSKEETPKVPVVSGEVPAPSAPAYSAPAYSAPVPSKPVVSAAPKPSNTPTTPSYNGGGRVVTKGNKWAMTYTPYTAGGQCKTKMEVESDIAAIAKMGFTTIRSYSTDCGVFENVAPACSAHGLKMIVGIFFEKGGKGPFSDYADKQLQEIKNKAPKDMIVMVIVGNEALFNNVCEAEELGAYIDHVRQELQGAGFPKDIAITTTEPVDVWENKGAALCSHIDIFACQVHPFFTSKVDASMAGDFAVEQLEKAAAVCPEAAKKGKFITEIGWPSQGEANGNAIPGYSQQKTAIKSILEKVGKESCLFSFQNDSWKPYGAFGVERYFGCKDAL</sequence>
<keyword evidence="7" id="KW-0326">Glycosidase</keyword>
<evidence type="ECO:0000256" key="7">
    <source>
        <dbReference type="ARBA" id="ARBA00023295"/>
    </source>
</evidence>
<evidence type="ECO:0000256" key="13">
    <source>
        <dbReference type="SAM" id="MobiDB-lite"/>
    </source>
</evidence>
<evidence type="ECO:0000256" key="8">
    <source>
        <dbReference type="ARBA" id="ARBA00024983"/>
    </source>
</evidence>
<feature type="compositionally biased region" description="Low complexity" evidence="13">
    <location>
        <begin position="302"/>
        <end position="312"/>
    </location>
</feature>
<keyword evidence="4" id="KW-0964">Secreted</keyword>
<feature type="region of interest" description="Disordered" evidence="13">
    <location>
        <begin position="302"/>
        <end position="325"/>
    </location>
</feature>
<evidence type="ECO:0000256" key="12">
    <source>
        <dbReference type="ARBA" id="ARBA00042762"/>
    </source>
</evidence>